<keyword evidence="3 6" id="KW-0808">Transferase</keyword>
<proteinExistence type="inferred from homology"/>
<evidence type="ECO:0000313" key="6">
    <source>
        <dbReference type="EMBL" id="RLJ23778.1"/>
    </source>
</evidence>
<dbReference type="EMBL" id="RCCB01000014">
    <property type="protein sequence ID" value="RLJ23778.1"/>
    <property type="molecule type" value="Genomic_DNA"/>
</dbReference>
<comment type="caution">
    <text evidence="6">The sequence shown here is derived from an EMBL/GenBank/DDBJ whole genome shotgun (WGS) entry which is preliminary data.</text>
</comment>
<accession>A0A497U5Z0</accession>
<keyword evidence="7" id="KW-1185">Reference proteome</keyword>
<dbReference type="InterPro" id="IPR029044">
    <property type="entry name" value="Nucleotide-diphossugar_trans"/>
</dbReference>
<name>A0A497U5Z0_9FLAO</name>
<reference evidence="5 7" key="1">
    <citation type="submission" date="2017-12" db="EMBL/GenBank/DDBJ databases">
        <title>Genomic Encyclopedia of Type Strains, Phase III (KMG-III): the genomes of soil and plant-associated and newly described type strains.</title>
        <authorList>
            <person name="Whitman W."/>
        </authorList>
    </citation>
    <scope>NUCLEOTIDE SEQUENCE [LARGE SCALE GENOMIC DNA]</scope>
    <source>
        <strain evidence="5 7">IP-10</strain>
    </source>
</reference>
<dbReference type="SUPFAM" id="SSF53448">
    <property type="entry name" value="Nucleotide-diphospho-sugar transferases"/>
    <property type="match status" value="1"/>
</dbReference>
<keyword evidence="2" id="KW-0328">Glycosyltransferase</keyword>
<evidence type="ECO:0000259" key="4">
    <source>
        <dbReference type="Pfam" id="PF00535"/>
    </source>
</evidence>
<reference evidence="6 8" key="2">
    <citation type="submission" date="2018-10" db="EMBL/GenBank/DDBJ databases">
        <title>Genomic Encyclopedia of Archaeal and Bacterial Type Strains, Phase II (KMG-II): from individual species to whole genera.</title>
        <authorList>
            <person name="Goeker M."/>
        </authorList>
    </citation>
    <scope>NUCLEOTIDE SEQUENCE [LARGE SCALE GENOMIC DNA]</scope>
    <source>
        <strain evidence="6 8">DSM 21886</strain>
    </source>
</reference>
<feature type="domain" description="Glycosyltransferase 2-like" evidence="4">
    <location>
        <begin position="245"/>
        <end position="367"/>
    </location>
</feature>
<evidence type="ECO:0000256" key="1">
    <source>
        <dbReference type="ARBA" id="ARBA00006739"/>
    </source>
</evidence>
<dbReference type="PANTHER" id="PTHR43179">
    <property type="entry name" value="RHAMNOSYLTRANSFERASE WBBL"/>
    <property type="match status" value="1"/>
</dbReference>
<dbReference type="RefSeq" id="WP_101472790.1">
    <property type="nucleotide sequence ID" value="NZ_PJND01000010.1"/>
</dbReference>
<dbReference type="Gene3D" id="3.90.550.10">
    <property type="entry name" value="Spore Coat Polysaccharide Biosynthesis Protein SpsA, Chain A"/>
    <property type="match status" value="1"/>
</dbReference>
<evidence type="ECO:0000256" key="3">
    <source>
        <dbReference type="ARBA" id="ARBA00022679"/>
    </source>
</evidence>
<dbReference type="Proteomes" id="UP000233767">
    <property type="component" value="Unassembled WGS sequence"/>
</dbReference>
<dbReference type="PANTHER" id="PTHR43179:SF12">
    <property type="entry name" value="GALACTOFURANOSYLTRANSFERASE GLFT2"/>
    <property type="match status" value="1"/>
</dbReference>
<dbReference type="Proteomes" id="UP000275027">
    <property type="component" value="Unassembled WGS sequence"/>
</dbReference>
<evidence type="ECO:0000313" key="8">
    <source>
        <dbReference type="Proteomes" id="UP000275027"/>
    </source>
</evidence>
<sequence>MIILYHQNNAVTQVWNDILQEDVPVRLASIADTLFEVAHAFPESLLFWCHESQRNYFNKDSDSIAAIFHHKKIMAFYNPVKENYFPDTIGYVDESLFANPNKNEKFATWFASAAIGGIASEVLLCLEKEIVHDKDFNYFLHSLAKLWMPHGLLCYSEPRLLLHSNTDYKTPKATAKTVFKFVRQHYKFRWLFLLRLNYVLHQKSGHSKAFFQSLFYSKRKTDGKALDTLVVQSSRKIINKATVDVVIPTIGREQYLHTFLSDLAVQTQLPQKVIIVEQNPAEGSQSNLDFLKNTSWPFAISHAFTHQAGACNARNIALTQIESEWVFFADDDIRIGEDFLETAFSQITKYGNEANTLSCLQLNEKTVFDTVFQWKTFGSGCSIVKAEMLKGLQFDLSFEFGFGEDADFGMQLRNKGYDVLYFPFPQILHLKAPIGGFRTKPELAWKHEKLQPKPSPTVMLYRLLHQSKTQLQGYKTVSFFKFYKHQPIRNPFRYYKNFKAKWAVSLFWANKIKNS</sequence>
<evidence type="ECO:0000256" key="2">
    <source>
        <dbReference type="ARBA" id="ARBA00022676"/>
    </source>
</evidence>
<evidence type="ECO:0000313" key="7">
    <source>
        <dbReference type="Proteomes" id="UP000233767"/>
    </source>
</evidence>
<dbReference type="InterPro" id="IPR001173">
    <property type="entry name" value="Glyco_trans_2-like"/>
</dbReference>
<protein>
    <submittedName>
        <fullName evidence="6">GT2 family glycosyltransferase</fullName>
    </submittedName>
</protein>
<dbReference type="GO" id="GO:0016757">
    <property type="term" value="F:glycosyltransferase activity"/>
    <property type="evidence" value="ECO:0007669"/>
    <property type="project" value="UniProtKB-KW"/>
</dbReference>
<organism evidence="6 8">
    <name type="scientific">Flavobacterium lindanitolerans</name>
    <dbReference type="NCBI Taxonomy" id="428988"/>
    <lineage>
        <taxon>Bacteria</taxon>
        <taxon>Pseudomonadati</taxon>
        <taxon>Bacteroidota</taxon>
        <taxon>Flavobacteriia</taxon>
        <taxon>Flavobacteriales</taxon>
        <taxon>Flavobacteriaceae</taxon>
        <taxon>Flavobacterium</taxon>
    </lineage>
</organism>
<dbReference type="EMBL" id="PJND01000010">
    <property type="protein sequence ID" value="PKW20264.1"/>
    <property type="molecule type" value="Genomic_DNA"/>
</dbReference>
<gene>
    <name evidence="5" type="ORF">B0G92_2976</name>
    <name evidence="6" type="ORF">CLV50_3052</name>
</gene>
<comment type="similarity">
    <text evidence="1">Belongs to the glycosyltransferase 2 family.</text>
</comment>
<dbReference type="Pfam" id="PF00535">
    <property type="entry name" value="Glycos_transf_2"/>
    <property type="match status" value="1"/>
</dbReference>
<evidence type="ECO:0000313" key="5">
    <source>
        <dbReference type="EMBL" id="PKW20264.1"/>
    </source>
</evidence>
<dbReference type="AlphaFoldDB" id="A0A497U5Z0"/>